<dbReference type="SFLD" id="SFLDG01067">
    <property type="entry name" value="SPASM/twitch_domain_containing"/>
    <property type="match status" value="1"/>
</dbReference>
<dbReference type="PROSITE" id="PS01305">
    <property type="entry name" value="MOAA_NIFB_PQQE"/>
    <property type="match status" value="1"/>
</dbReference>
<dbReference type="Gene3D" id="3.20.20.70">
    <property type="entry name" value="Aldolase class I"/>
    <property type="match status" value="1"/>
</dbReference>
<dbReference type="InterPro" id="IPR007197">
    <property type="entry name" value="rSAM"/>
</dbReference>
<dbReference type="RefSeq" id="WP_283230334.1">
    <property type="nucleotide sequence ID" value="NZ_JASGBQ010000005.1"/>
</dbReference>
<evidence type="ECO:0000256" key="1">
    <source>
        <dbReference type="ARBA" id="ARBA00001966"/>
    </source>
</evidence>
<dbReference type="SFLD" id="SFLDS00029">
    <property type="entry name" value="Radical_SAM"/>
    <property type="match status" value="1"/>
</dbReference>
<keyword evidence="5" id="KW-0560">Oxidoreductase</keyword>
<comment type="caution">
    <text evidence="9">The sequence shown here is derived from an EMBL/GenBank/DDBJ whole genome shotgun (WGS) entry which is preliminary data.</text>
</comment>
<dbReference type="InterPro" id="IPR050377">
    <property type="entry name" value="Radical_SAM_PqqE_MftC-like"/>
</dbReference>
<dbReference type="EMBL" id="JASGBQ010000005">
    <property type="protein sequence ID" value="MDI9241829.1"/>
    <property type="molecule type" value="Genomic_DNA"/>
</dbReference>
<dbReference type="GO" id="GO:0051539">
    <property type="term" value="F:4 iron, 4 sulfur cluster binding"/>
    <property type="evidence" value="ECO:0007669"/>
    <property type="project" value="UniProtKB-KW"/>
</dbReference>
<dbReference type="GO" id="GO:0016491">
    <property type="term" value="F:oxidoreductase activity"/>
    <property type="evidence" value="ECO:0007669"/>
    <property type="project" value="UniProtKB-KW"/>
</dbReference>
<dbReference type="PANTHER" id="PTHR11228">
    <property type="entry name" value="RADICAL SAM DOMAIN PROTEIN"/>
    <property type="match status" value="1"/>
</dbReference>
<name>A0AAP4B8T1_9FIRM</name>
<protein>
    <submittedName>
        <fullName evidence="9">Radical SAM protein</fullName>
    </submittedName>
</protein>
<evidence type="ECO:0000256" key="5">
    <source>
        <dbReference type="ARBA" id="ARBA00023002"/>
    </source>
</evidence>
<dbReference type="SUPFAM" id="SSF102114">
    <property type="entry name" value="Radical SAM enzymes"/>
    <property type="match status" value="1"/>
</dbReference>
<sequence>MSSAESRKPLNGTFELTGRCNLSCRMCLIRVDRQKIQCLGSRERTAEEWIGMAEQAAKAGTLGLLLTGGEVLLRSDFCEIYEAIAQMGFLITVYTNATLVTDRVMELFRKYPPHKIGVTMYGASNNTYQKLCGCNDGYDRFTEGIERLSVLPSLFEIRTTIVKDNWCDLRAMQQFTKQKFGSDKPLQISRFVTKSIRGGIACAGQCRLTSEENAAMIYSGLAGLYQKVKNGEVRLPEPVEKFSFRQRRALPEYGCLFQHCGAGIDQYTITWDGSMYACELMPEGCTKPFAIGFQKAWEELPDCYPQSRSMKVCEECEYEPFCESCPAVRKAETGDFFGKPEYFCREAKCVYDMLKEMHVI</sequence>
<dbReference type="NCBIfam" id="TIGR04085">
    <property type="entry name" value="rSAM_more_4Fe4S"/>
    <property type="match status" value="1"/>
</dbReference>
<keyword evidence="6" id="KW-0408">Iron</keyword>
<dbReference type="PROSITE" id="PS51918">
    <property type="entry name" value="RADICAL_SAM"/>
    <property type="match status" value="1"/>
</dbReference>
<accession>A0AAP4B8T1</accession>
<evidence type="ECO:0000256" key="2">
    <source>
        <dbReference type="ARBA" id="ARBA00022485"/>
    </source>
</evidence>
<keyword evidence="3" id="KW-0949">S-adenosyl-L-methionine</keyword>
<evidence type="ECO:0000259" key="8">
    <source>
        <dbReference type="PROSITE" id="PS51918"/>
    </source>
</evidence>
<keyword evidence="7" id="KW-0411">Iron-sulfur</keyword>
<dbReference type="CDD" id="cd01335">
    <property type="entry name" value="Radical_SAM"/>
    <property type="match status" value="1"/>
</dbReference>
<dbReference type="PANTHER" id="PTHR11228:SF7">
    <property type="entry name" value="PQQA PEPTIDE CYCLASE"/>
    <property type="match status" value="1"/>
</dbReference>
<dbReference type="AlphaFoldDB" id="A0AAP4B8T1"/>
<proteinExistence type="predicted"/>
<gene>
    <name evidence="9" type="ORF">QJ036_04955</name>
</gene>
<keyword evidence="2" id="KW-0004">4Fe-4S</keyword>
<keyword evidence="4" id="KW-0479">Metal-binding</keyword>
<dbReference type="InterPro" id="IPR023885">
    <property type="entry name" value="4Fe4S-binding_SPASM_dom"/>
</dbReference>
<evidence type="ECO:0000256" key="4">
    <source>
        <dbReference type="ARBA" id="ARBA00022723"/>
    </source>
</evidence>
<dbReference type="Proteomes" id="UP001300383">
    <property type="component" value="Unassembled WGS sequence"/>
</dbReference>
<keyword evidence="10" id="KW-1185">Reference proteome</keyword>
<dbReference type="InterPro" id="IPR000385">
    <property type="entry name" value="MoaA_NifB_PqqE_Fe-S-bd_CS"/>
</dbReference>
<comment type="cofactor">
    <cofactor evidence="1">
        <name>[4Fe-4S] cluster</name>
        <dbReference type="ChEBI" id="CHEBI:49883"/>
    </cofactor>
</comment>
<evidence type="ECO:0000256" key="3">
    <source>
        <dbReference type="ARBA" id="ARBA00022691"/>
    </source>
</evidence>
<dbReference type="Pfam" id="PF04055">
    <property type="entry name" value="Radical_SAM"/>
    <property type="match status" value="1"/>
</dbReference>
<evidence type="ECO:0000313" key="10">
    <source>
        <dbReference type="Proteomes" id="UP001300383"/>
    </source>
</evidence>
<dbReference type="InterPro" id="IPR058240">
    <property type="entry name" value="rSAM_sf"/>
</dbReference>
<evidence type="ECO:0000256" key="7">
    <source>
        <dbReference type="ARBA" id="ARBA00023014"/>
    </source>
</evidence>
<evidence type="ECO:0000313" key="9">
    <source>
        <dbReference type="EMBL" id="MDI9241829.1"/>
    </source>
</evidence>
<organism evidence="9 10">
    <name type="scientific">Fusibacillus kribbianus</name>
    <dbReference type="NCBI Taxonomy" id="3044208"/>
    <lineage>
        <taxon>Bacteria</taxon>
        <taxon>Bacillati</taxon>
        <taxon>Bacillota</taxon>
        <taxon>Clostridia</taxon>
        <taxon>Lachnospirales</taxon>
        <taxon>Lachnospiraceae</taxon>
        <taxon>Fusibacillus</taxon>
    </lineage>
</organism>
<dbReference type="GO" id="GO:0046872">
    <property type="term" value="F:metal ion binding"/>
    <property type="evidence" value="ECO:0007669"/>
    <property type="project" value="UniProtKB-KW"/>
</dbReference>
<dbReference type="InterPro" id="IPR013785">
    <property type="entry name" value="Aldolase_TIM"/>
</dbReference>
<evidence type="ECO:0000256" key="6">
    <source>
        <dbReference type="ARBA" id="ARBA00023004"/>
    </source>
</evidence>
<feature type="domain" description="Radical SAM core" evidence="8">
    <location>
        <begin position="6"/>
        <end position="232"/>
    </location>
</feature>
<reference evidence="9 10" key="1">
    <citation type="submission" date="2023-05" db="EMBL/GenBank/DDBJ databases">
        <title>[ruminococcus] sp. nov., isolated from a pig farm feces dump.</title>
        <authorList>
            <person name="Chang Y.-H."/>
        </authorList>
    </citation>
    <scope>NUCLEOTIDE SEQUENCE [LARGE SCALE GENOMIC DNA]</scope>
    <source>
        <strain evidence="9 10">YH-rum2234</strain>
    </source>
</reference>